<dbReference type="AlphaFoldDB" id="A0A139AI40"/>
<dbReference type="OMA" id="HEMHARG"/>
<feature type="compositionally biased region" description="Low complexity" evidence="3">
    <location>
        <begin position="471"/>
        <end position="500"/>
    </location>
</feature>
<feature type="region of interest" description="Disordered" evidence="3">
    <location>
        <begin position="167"/>
        <end position="762"/>
    </location>
</feature>
<gene>
    <name evidence="4" type="ORF">M427DRAFT_144767</name>
</gene>
<feature type="compositionally biased region" description="Gly residues" evidence="3">
    <location>
        <begin position="660"/>
        <end position="671"/>
    </location>
</feature>
<dbReference type="PANTHER" id="PTHR18849">
    <property type="entry name" value="LEUCINE RICH REPEAT PROTEIN"/>
    <property type="match status" value="1"/>
</dbReference>
<feature type="compositionally biased region" description="Gly residues" evidence="3">
    <location>
        <begin position="374"/>
        <end position="386"/>
    </location>
</feature>
<dbReference type="Gene3D" id="3.80.10.10">
    <property type="entry name" value="Ribonuclease Inhibitor"/>
    <property type="match status" value="1"/>
</dbReference>
<feature type="compositionally biased region" description="Polar residues" evidence="3">
    <location>
        <begin position="235"/>
        <end position="249"/>
    </location>
</feature>
<feature type="compositionally biased region" description="Polar residues" evidence="3">
    <location>
        <begin position="180"/>
        <end position="200"/>
    </location>
</feature>
<protein>
    <recommendedName>
        <fullName evidence="6">L domain-like protein</fullName>
    </recommendedName>
</protein>
<dbReference type="OrthoDB" id="433501at2759"/>
<name>A0A139AI40_GONPJ</name>
<dbReference type="PROSITE" id="PS51450">
    <property type="entry name" value="LRR"/>
    <property type="match status" value="1"/>
</dbReference>
<evidence type="ECO:0000256" key="1">
    <source>
        <dbReference type="ARBA" id="ARBA00022614"/>
    </source>
</evidence>
<feature type="compositionally biased region" description="Low complexity" evidence="3">
    <location>
        <begin position="362"/>
        <end position="372"/>
    </location>
</feature>
<keyword evidence="1" id="KW-0433">Leucine-rich repeat</keyword>
<feature type="compositionally biased region" description="Low complexity" evidence="3">
    <location>
        <begin position="451"/>
        <end position="462"/>
    </location>
</feature>
<evidence type="ECO:0008006" key="6">
    <source>
        <dbReference type="Google" id="ProtNLM"/>
    </source>
</evidence>
<evidence type="ECO:0000256" key="2">
    <source>
        <dbReference type="ARBA" id="ARBA00022737"/>
    </source>
</evidence>
<dbReference type="EMBL" id="KQ965752">
    <property type="protein sequence ID" value="KXS16430.1"/>
    <property type="molecule type" value="Genomic_DNA"/>
</dbReference>
<feature type="compositionally biased region" description="Polar residues" evidence="3">
    <location>
        <begin position="424"/>
        <end position="441"/>
    </location>
</feature>
<feature type="compositionally biased region" description="Low complexity" evidence="3">
    <location>
        <begin position="317"/>
        <end position="341"/>
    </location>
</feature>
<dbReference type="PANTHER" id="PTHR18849:SF0">
    <property type="entry name" value="CILIA- AND FLAGELLA-ASSOCIATED PROTEIN 410-RELATED"/>
    <property type="match status" value="1"/>
</dbReference>
<dbReference type="Proteomes" id="UP000070544">
    <property type="component" value="Unassembled WGS sequence"/>
</dbReference>
<proteinExistence type="predicted"/>
<feature type="compositionally biased region" description="Low complexity" evidence="3">
    <location>
        <begin position="253"/>
        <end position="262"/>
    </location>
</feature>
<feature type="compositionally biased region" description="Pro residues" evidence="3">
    <location>
        <begin position="686"/>
        <end position="699"/>
    </location>
</feature>
<dbReference type="InterPro" id="IPR001611">
    <property type="entry name" value="Leu-rich_rpt"/>
</dbReference>
<feature type="compositionally biased region" description="Low complexity" evidence="3">
    <location>
        <begin position="209"/>
        <end position="223"/>
    </location>
</feature>
<keyword evidence="5" id="KW-1185">Reference proteome</keyword>
<sequence>MAAAFRRSQSSTNIMGGSGAVGADGPGALAKTVVLDRAKCQRLDQVRSLNIWGLNLTNIDILSQCPQLSILSAPVNNIGTLRPLAGLPLKELYLRRNKISSFSELQHLGRDLRVLWLAENPVWDRSESNKWKNTNYTIYRLEILARLPWLERLDEEDVSERERKAAQDYFREQRPGRAFPSNSGPDDSISTAVSSGFSANRRSDRSDHSSPSQSRPAQPRSRSVAPTSERDRSGRSPSASHPSTRSPSMAPQGRSPSVAPSRSPGPPPGGPADRRRSIAEPSPPPGRGPPGGRNPRRGPPPPDDGSGSDTGSGSGSESGSQSGSESGSETGSETSSETGSETASDNGWDEYAANTRPSTRSAPRGAPTPRKPGAGRGGGGSGGRGGRGGKKPAPTRNGRPGSDASDPIDSYYTAPHPTPVNIPHSASTATIEDASSGSDSDVPQRKHSLKSGSNQLLNSSVGSGSGRGSHSRMPSSSSAPNLSNPAVSRAGSGTIPTTPTGTGGSVNSRTSRYVPPPSSAQSTPMSPALRAKPGARSVLDSPARPTPTTATASSALGARARSRSRARGESSGPDEPPTSATPRSGGARMVNGAPAPGGWGGGSDSESDPGSKSAPKGRAPSRGPGDAPTTPGGRAPSRGPGDAPQVSTGSRPGSVYGRLGALGSGNGGTVGGSDAPAGRQRRGSIAPPPSARDPSPPPALAERPKSRAGASASNDPPPSANPYLSLARDVRGPPTLSRRGSPPSPPPKSDGPGPGSSVYNTSVASALMGGAGSDGGSRGPSLDLAGSAAGGKKYLLVAALALVHEMHARGDREGLALVRGEVDKLLLGEGDSVVVGAGGYANGGGRDVARAGSASGVVGGLKSLFGSRKVGNVGEGRR</sequence>
<evidence type="ECO:0000256" key="3">
    <source>
        <dbReference type="SAM" id="MobiDB-lite"/>
    </source>
</evidence>
<organism evidence="4 5">
    <name type="scientific">Gonapodya prolifera (strain JEL478)</name>
    <name type="common">Monoblepharis prolifera</name>
    <dbReference type="NCBI Taxonomy" id="1344416"/>
    <lineage>
        <taxon>Eukaryota</taxon>
        <taxon>Fungi</taxon>
        <taxon>Fungi incertae sedis</taxon>
        <taxon>Chytridiomycota</taxon>
        <taxon>Chytridiomycota incertae sedis</taxon>
        <taxon>Monoblepharidomycetes</taxon>
        <taxon>Monoblepharidales</taxon>
        <taxon>Gonapodyaceae</taxon>
        <taxon>Gonapodya</taxon>
    </lineage>
</organism>
<accession>A0A139AI40</accession>
<feature type="compositionally biased region" description="Low complexity" evidence="3">
    <location>
        <begin position="732"/>
        <end position="741"/>
    </location>
</feature>
<evidence type="ECO:0000313" key="4">
    <source>
        <dbReference type="EMBL" id="KXS16430.1"/>
    </source>
</evidence>
<reference evidence="4 5" key="1">
    <citation type="journal article" date="2015" name="Genome Biol. Evol.">
        <title>Phylogenomic analyses indicate that early fungi evolved digesting cell walls of algal ancestors of land plants.</title>
        <authorList>
            <person name="Chang Y."/>
            <person name="Wang S."/>
            <person name="Sekimoto S."/>
            <person name="Aerts A.L."/>
            <person name="Choi C."/>
            <person name="Clum A."/>
            <person name="LaButti K.M."/>
            <person name="Lindquist E.A."/>
            <person name="Yee Ngan C."/>
            <person name="Ohm R.A."/>
            <person name="Salamov A.A."/>
            <person name="Grigoriev I.V."/>
            <person name="Spatafora J.W."/>
            <person name="Berbee M.L."/>
        </authorList>
    </citation>
    <scope>NUCLEOTIDE SEQUENCE [LARGE SCALE GENOMIC DNA]</scope>
    <source>
        <strain evidence="4 5">JEL478</strain>
    </source>
</reference>
<feature type="compositionally biased region" description="Low complexity" evidence="3">
    <location>
        <begin position="541"/>
        <end position="559"/>
    </location>
</feature>
<keyword evidence="2" id="KW-0677">Repeat</keyword>
<evidence type="ECO:0000313" key="5">
    <source>
        <dbReference type="Proteomes" id="UP000070544"/>
    </source>
</evidence>
<dbReference type="InterPro" id="IPR032675">
    <property type="entry name" value="LRR_dom_sf"/>
</dbReference>
<dbReference type="SUPFAM" id="SSF52058">
    <property type="entry name" value="L domain-like"/>
    <property type="match status" value="1"/>
</dbReference>